<feature type="binding site" evidence="6">
    <location>
        <position position="419"/>
    </location>
    <ligand>
        <name>substrate</name>
    </ligand>
</feature>
<dbReference type="InterPro" id="IPR036318">
    <property type="entry name" value="FAD-bd_PCMH-like_sf"/>
</dbReference>
<feature type="site" description="Important for enzyme activity" evidence="8">
    <location>
        <position position="315"/>
    </location>
</feature>
<evidence type="ECO:0000256" key="7">
    <source>
        <dbReference type="PIRSR" id="PIRSR625650-3"/>
    </source>
</evidence>
<keyword evidence="4" id="KW-0560">Oxidoreductase</keyword>
<dbReference type="GO" id="GO:0008610">
    <property type="term" value="P:lipid biosynthetic process"/>
    <property type="evidence" value="ECO:0007669"/>
    <property type="project" value="InterPro"/>
</dbReference>
<gene>
    <name evidence="11" type="ORF">DLJ61_23045</name>
</gene>
<keyword evidence="3 7" id="KW-0274">FAD</keyword>
<dbReference type="KEGG" id="gta:BCM27_22795"/>
<evidence type="ECO:0000256" key="9">
    <source>
        <dbReference type="SAM" id="MobiDB-lite"/>
    </source>
</evidence>
<dbReference type="InterPro" id="IPR016171">
    <property type="entry name" value="Vanillyl_alc_oxidase_C-sub2"/>
</dbReference>
<evidence type="ECO:0000256" key="8">
    <source>
        <dbReference type="PIRSR" id="PIRSR625650-4"/>
    </source>
</evidence>
<dbReference type="RefSeq" id="WP_004019772.1">
    <property type="nucleotide sequence ID" value="NZ_CABEIC010000002.1"/>
</dbReference>
<dbReference type="SUPFAM" id="SSF56176">
    <property type="entry name" value="FAD-binding/transporter-associated domain-like"/>
    <property type="match status" value="1"/>
</dbReference>
<evidence type="ECO:0000256" key="6">
    <source>
        <dbReference type="PIRSR" id="PIRSR625650-2"/>
    </source>
</evidence>
<name>A0AAD0P0M4_9ACTN</name>
<dbReference type="InterPro" id="IPR016169">
    <property type="entry name" value="FAD-bd_PCMH_sub2"/>
</dbReference>
<dbReference type="GO" id="GO:0071949">
    <property type="term" value="F:FAD binding"/>
    <property type="evidence" value="ECO:0007669"/>
    <property type="project" value="InterPro"/>
</dbReference>
<evidence type="ECO:0000256" key="5">
    <source>
        <dbReference type="PIRSR" id="PIRSR625650-1"/>
    </source>
</evidence>
<evidence type="ECO:0000259" key="10">
    <source>
        <dbReference type="PROSITE" id="PS51387"/>
    </source>
</evidence>
<dbReference type="PANTHER" id="PTHR46568:SF1">
    <property type="entry name" value="ALKYLDIHYDROXYACETONEPHOSPHATE SYNTHASE, PEROXISOMAL"/>
    <property type="match status" value="1"/>
</dbReference>
<keyword evidence="2" id="KW-0285">Flavoprotein</keyword>
<sequence>MSDETAIPVVEMQRPRWGDPARSAELPGAAAALAGDRPVDSGVDPATITLARPVVDAAVRDQISEIVGADNVSDADAARVQHTRGYSTPDILRLRAGDADDAPDLVVYPGDHDEVVVILRLCSERRIAVVPFTGGTSVVGGLTPDRSGVAGVISLDLRRLDRVVEIDEISRMATLEAGLRGPAAEALLREKGWTIGHFPQSYEGAGIGGYAATRSAGQSSAGYGRFDEMVEGLVLATPRGTIELGTAPRSAAGPDLRQLVLGSEGVFGVITSVQLRIRPVPTTRVFDAWRFASFADGATALRRLAQDGPLPTVLRLSDEVETALNLADPAGAGSEASGPNDSGAGAGSEASGPNDSGAESEADGGSGCLVVAGYEGAADEVARRRDAASAVLTDVGGNALGDGPGEAWRTGRFAGPYLRDPLLDAGVLVETLETVAFWSRLHEVRAAVTAAVTDSLTASGTPPLVMCHISHVYESGASLYFTVVAPFGEDPLAQWAAAKTAANTAIRASGASITHHHAVGRDHRDAYHDEIGPLALDALRAVKGSLDPTGVCNPGILI</sequence>
<dbReference type="InterPro" id="IPR016166">
    <property type="entry name" value="FAD-bd_PCMH"/>
</dbReference>
<feature type="binding site" evidence="7">
    <location>
        <begin position="264"/>
        <end position="270"/>
    </location>
    <ligand>
        <name>FAD</name>
        <dbReference type="ChEBI" id="CHEBI:57692"/>
    </ligand>
</feature>
<dbReference type="Pfam" id="PF02913">
    <property type="entry name" value="FAD-oxidase_C"/>
    <property type="match status" value="1"/>
</dbReference>
<organism evidence="11 12">
    <name type="scientific">Gordonia terrae</name>
    <dbReference type="NCBI Taxonomy" id="2055"/>
    <lineage>
        <taxon>Bacteria</taxon>
        <taxon>Bacillati</taxon>
        <taxon>Actinomycetota</taxon>
        <taxon>Actinomycetes</taxon>
        <taxon>Mycobacteriales</taxon>
        <taxon>Gordoniaceae</taxon>
        <taxon>Gordonia</taxon>
    </lineage>
</organism>
<dbReference type="GeneID" id="32690697"/>
<dbReference type="AlphaFoldDB" id="A0AAD0P0M4"/>
<dbReference type="PANTHER" id="PTHR46568">
    <property type="entry name" value="ALKYLDIHYDROXYACETONEPHOSPHATE SYNTHASE, PEROXISOMAL"/>
    <property type="match status" value="1"/>
</dbReference>
<dbReference type="Gene3D" id="3.30.43.10">
    <property type="entry name" value="Uridine Diphospho-n-acetylenolpyruvylglucosamine Reductase, domain 2"/>
    <property type="match status" value="1"/>
</dbReference>
<dbReference type="Gene3D" id="3.30.465.10">
    <property type="match status" value="1"/>
</dbReference>
<feature type="compositionally biased region" description="Low complexity" evidence="9">
    <location>
        <begin position="347"/>
        <end position="359"/>
    </location>
</feature>
<dbReference type="Gene3D" id="3.30.70.3450">
    <property type="match status" value="1"/>
</dbReference>
<evidence type="ECO:0000256" key="2">
    <source>
        <dbReference type="ARBA" id="ARBA00022630"/>
    </source>
</evidence>
<evidence type="ECO:0000256" key="3">
    <source>
        <dbReference type="ARBA" id="ARBA00022827"/>
    </source>
</evidence>
<protein>
    <submittedName>
        <fullName evidence="11">FAD-binding oxidoreductase</fullName>
    </submittedName>
</protein>
<evidence type="ECO:0000256" key="4">
    <source>
        <dbReference type="ARBA" id="ARBA00023002"/>
    </source>
</evidence>
<dbReference type="Pfam" id="PF01565">
    <property type="entry name" value="FAD_binding_4"/>
    <property type="match status" value="1"/>
</dbReference>
<dbReference type="EMBL" id="CP029604">
    <property type="protein sequence ID" value="AWO87040.1"/>
    <property type="molecule type" value="Genomic_DNA"/>
</dbReference>
<comment type="cofactor">
    <cofactor evidence="7">
        <name>FAD</name>
        <dbReference type="ChEBI" id="CHEBI:57692"/>
    </cofactor>
</comment>
<dbReference type="GO" id="GO:0008609">
    <property type="term" value="F:alkylglycerone-phosphate synthase activity"/>
    <property type="evidence" value="ECO:0007669"/>
    <property type="project" value="InterPro"/>
</dbReference>
<reference evidence="11 12" key="1">
    <citation type="submission" date="2018-05" db="EMBL/GenBank/DDBJ databases">
        <title>Complete genome sequence of Gordonia terrae NRRL B-16283.</title>
        <authorList>
            <person name="Garlena R.A."/>
            <person name="Russell D.A."/>
            <person name="Hatfull G.F."/>
        </authorList>
    </citation>
    <scope>NUCLEOTIDE SEQUENCE [LARGE SCALE GENOMIC DNA]</scope>
    <source>
        <strain evidence="11 12">NRRL B-16283</strain>
    </source>
</reference>
<dbReference type="Gene3D" id="1.10.45.10">
    <property type="entry name" value="Vanillyl-alcohol Oxidase, Chain A, domain 4"/>
    <property type="match status" value="1"/>
</dbReference>
<feature type="domain" description="FAD-binding PCMH-type" evidence="10">
    <location>
        <begin position="99"/>
        <end position="280"/>
    </location>
</feature>
<proteinExistence type="inferred from homology"/>
<comment type="similarity">
    <text evidence="1">Belongs to the FAD-binding oxidoreductase/transferase type 4 family.</text>
</comment>
<dbReference type="InterPro" id="IPR025650">
    <property type="entry name" value="Alkyl-DHAP_Synthase"/>
</dbReference>
<dbReference type="Proteomes" id="UP000247118">
    <property type="component" value="Chromosome"/>
</dbReference>
<evidence type="ECO:0000256" key="1">
    <source>
        <dbReference type="ARBA" id="ARBA00008000"/>
    </source>
</evidence>
<dbReference type="GO" id="GO:0016491">
    <property type="term" value="F:oxidoreductase activity"/>
    <property type="evidence" value="ECO:0007669"/>
    <property type="project" value="UniProtKB-KW"/>
</dbReference>
<dbReference type="InterPro" id="IPR006094">
    <property type="entry name" value="Oxid_FAD_bind_N"/>
</dbReference>
<evidence type="ECO:0000313" key="12">
    <source>
        <dbReference type="Proteomes" id="UP000247118"/>
    </source>
</evidence>
<accession>A0AAD0P0M4</accession>
<feature type="region of interest" description="Disordered" evidence="9">
    <location>
        <begin position="329"/>
        <end position="363"/>
    </location>
</feature>
<dbReference type="InterPro" id="IPR004113">
    <property type="entry name" value="FAD-bd_oxidored_4_C"/>
</dbReference>
<dbReference type="InterPro" id="IPR016164">
    <property type="entry name" value="FAD-linked_Oxase-like_C"/>
</dbReference>
<dbReference type="SUPFAM" id="SSF55103">
    <property type="entry name" value="FAD-linked oxidases, C-terminal domain"/>
    <property type="match status" value="1"/>
</dbReference>
<feature type="active site" description="Proton donor/acceptor" evidence="5">
    <location>
        <position position="480"/>
    </location>
</feature>
<dbReference type="InterPro" id="IPR016167">
    <property type="entry name" value="FAD-bd_PCMH_sub1"/>
</dbReference>
<evidence type="ECO:0000313" key="11">
    <source>
        <dbReference type="EMBL" id="AWO87040.1"/>
    </source>
</evidence>
<feature type="binding site" evidence="7">
    <location>
        <begin position="131"/>
        <end position="137"/>
    </location>
    <ligand>
        <name>FAD</name>
        <dbReference type="ChEBI" id="CHEBI:57692"/>
    </ligand>
</feature>
<dbReference type="PROSITE" id="PS51387">
    <property type="entry name" value="FAD_PCMH"/>
    <property type="match status" value="1"/>
</dbReference>
<dbReference type="Gene3D" id="3.30.300.330">
    <property type="match status" value="1"/>
</dbReference>